<accession>A0A2P8EEN0</accession>
<reference evidence="1 2" key="1">
    <citation type="submission" date="2018-03" db="EMBL/GenBank/DDBJ databases">
        <title>Genomic Encyclopedia of Archaeal and Bacterial Type Strains, Phase II (KMG-II): from individual species to whole genera.</title>
        <authorList>
            <person name="Goeker M."/>
        </authorList>
    </citation>
    <scope>NUCLEOTIDE SEQUENCE [LARGE SCALE GENOMIC DNA]</scope>
    <source>
        <strain evidence="1 2">DSM 28057</strain>
    </source>
</reference>
<evidence type="ECO:0000313" key="1">
    <source>
        <dbReference type="EMBL" id="PSL07936.1"/>
    </source>
</evidence>
<sequence length="244" mass="28184">MKEDKFSLQGPFISELYNGLKKYLQDSRRKDLDLENWRKKLLKDEESLEIEDFGAGSKKLKKSQFRKTKDVTRFSTTGRKFNQIYQYFCLLSPGINVLELGTCTGLNTLYLSRVSKGSLFTFEGALGLINKAQKAPGVDRVHYIHGNIQYTLPPILEQIKKVDFALVDATHTYEGTMAYFNTLLPYLHEESIVAIADIHWSKEMELAWKKIYQQECVSLSIDFFECGILIFKRGIEKAHYILDI</sequence>
<evidence type="ECO:0000313" key="2">
    <source>
        <dbReference type="Proteomes" id="UP000240708"/>
    </source>
</evidence>
<dbReference type="RefSeq" id="WP_245889481.1">
    <property type="nucleotide sequence ID" value="NZ_PYGF01000001.1"/>
</dbReference>
<dbReference type="AlphaFoldDB" id="A0A2P8EEN0"/>
<keyword evidence="1" id="KW-0808">Transferase</keyword>
<dbReference type="CDD" id="cd02440">
    <property type="entry name" value="AdoMet_MTases"/>
    <property type="match status" value="1"/>
</dbReference>
<dbReference type="GO" id="GO:0008168">
    <property type="term" value="F:methyltransferase activity"/>
    <property type="evidence" value="ECO:0007669"/>
    <property type="project" value="UniProtKB-KW"/>
</dbReference>
<keyword evidence="2" id="KW-1185">Reference proteome</keyword>
<keyword evidence="1" id="KW-0489">Methyltransferase</keyword>
<organism evidence="1 2">
    <name type="scientific">Cecembia rubra</name>
    <dbReference type="NCBI Taxonomy" id="1485585"/>
    <lineage>
        <taxon>Bacteria</taxon>
        <taxon>Pseudomonadati</taxon>
        <taxon>Bacteroidota</taxon>
        <taxon>Cytophagia</taxon>
        <taxon>Cytophagales</taxon>
        <taxon>Cyclobacteriaceae</taxon>
        <taxon>Cecembia</taxon>
    </lineage>
</organism>
<name>A0A2P8EEN0_9BACT</name>
<dbReference type="Pfam" id="PF13578">
    <property type="entry name" value="Methyltransf_24"/>
    <property type="match status" value="1"/>
</dbReference>
<dbReference type="InterPro" id="IPR029063">
    <property type="entry name" value="SAM-dependent_MTases_sf"/>
</dbReference>
<dbReference type="Proteomes" id="UP000240708">
    <property type="component" value="Unassembled WGS sequence"/>
</dbReference>
<proteinExistence type="predicted"/>
<gene>
    <name evidence="1" type="ORF">CLV48_101876</name>
</gene>
<comment type="caution">
    <text evidence="1">The sequence shown here is derived from an EMBL/GenBank/DDBJ whole genome shotgun (WGS) entry which is preliminary data.</text>
</comment>
<dbReference type="GO" id="GO:0032259">
    <property type="term" value="P:methylation"/>
    <property type="evidence" value="ECO:0007669"/>
    <property type="project" value="UniProtKB-KW"/>
</dbReference>
<protein>
    <submittedName>
        <fullName evidence="1">Methyltransferase family protein</fullName>
    </submittedName>
</protein>
<dbReference type="EMBL" id="PYGF01000001">
    <property type="protein sequence ID" value="PSL07936.1"/>
    <property type="molecule type" value="Genomic_DNA"/>
</dbReference>
<dbReference type="Gene3D" id="3.40.50.150">
    <property type="entry name" value="Vaccinia Virus protein VP39"/>
    <property type="match status" value="1"/>
</dbReference>
<dbReference type="SUPFAM" id="SSF53335">
    <property type="entry name" value="S-adenosyl-L-methionine-dependent methyltransferases"/>
    <property type="match status" value="1"/>
</dbReference>